<dbReference type="GO" id="GO:0000160">
    <property type="term" value="P:phosphorelay signal transduction system"/>
    <property type="evidence" value="ECO:0007669"/>
    <property type="project" value="InterPro"/>
</dbReference>
<keyword evidence="6" id="KW-0808">Transferase</keyword>
<dbReference type="InterPro" id="IPR001789">
    <property type="entry name" value="Sig_transdc_resp-reg_receiver"/>
</dbReference>
<sequence length="357" mass="39066">MTTVAVLELGTRLFGLLVDDVLRTEEIVVKPKASVLRQLSVFSGNTILGDGSVIMIIDPPALAHLAGVDDIRRDSGAVLAETQTRPEEKETVPLLLFRAGSRSRKAVPLALVARLEEIPASEFEACEEGYVLRYRDSLMPVLFMDGVEKRPGDDLQPVLVFSEDGRSVGLAIDEIVDVVEEKFSMEIHSRTPGVLGACLVGGEVVEVVDISHYVGEGLGQRILMKESDVARAQKVLLVDDSQFFRNMLAPLLSANGYDVTLAGSGHEALELKEEGWRFDVIVSDLEMPELDGIGFAERIKSDPHWAEIPLVALSSHTSPRLIARTRAAGFTHYVGKFDRQKLMDALEACCSRWEAAA</sequence>
<proteinExistence type="predicted"/>
<comment type="catalytic activity">
    <reaction evidence="1">
        <text>ATP + protein L-histidine = ADP + protein N-phospho-L-histidine.</text>
        <dbReference type="EC" id="2.7.13.3"/>
    </reaction>
</comment>
<dbReference type="EC" id="2.7.13.3" evidence="2"/>
<dbReference type="PANTHER" id="PTHR43395">
    <property type="entry name" value="SENSOR HISTIDINE KINASE CHEA"/>
    <property type="match status" value="1"/>
</dbReference>
<dbReference type="SUPFAM" id="SSF50341">
    <property type="entry name" value="CheW-like"/>
    <property type="match status" value="2"/>
</dbReference>
<protein>
    <recommendedName>
        <fullName evidence="2">histidine kinase</fullName>
        <ecNumber evidence="2">2.7.13.3</ecNumber>
    </recommendedName>
</protein>
<dbReference type="EMBL" id="MASI01000003">
    <property type="protein sequence ID" value="ODA67714.1"/>
    <property type="molecule type" value="Genomic_DNA"/>
</dbReference>
<dbReference type="SUPFAM" id="SSF52172">
    <property type="entry name" value="CheY-like"/>
    <property type="match status" value="1"/>
</dbReference>
<evidence type="ECO:0000313" key="6">
    <source>
        <dbReference type="EMBL" id="ODA67714.1"/>
    </source>
</evidence>
<dbReference type="STRING" id="1177755.A7A08_01749"/>
<dbReference type="InterPro" id="IPR051315">
    <property type="entry name" value="Bact_Chemotaxis_CheA"/>
</dbReference>
<dbReference type="GO" id="GO:0006935">
    <property type="term" value="P:chemotaxis"/>
    <property type="evidence" value="ECO:0007669"/>
    <property type="project" value="InterPro"/>
</dbReference>
<dbReference type="InterPro" id="IPR002545">
    <property type="entry name" value="CheW-lke_dom"/>
</dbReference>
<dbReference type="PANTHER" id="PTHR43395:SF1">
    <property type="entry name" value="CHEMOTAXIS PROTEIN CHEA"/>
    <property type="match status" value="1"/>
</dbReference>
<feature type="modified residue" description="4-aspartylphosphate" evidence="3">
    <location>
        <position position="284"/>
    </location>
</feature>
<feature type="domain" description="Response regulatory" evidence="4">
    <location>
        <begin position="234"/>
        <end position="351"/>
    </location>
</feature>
<feature type="domain" description="CheW-like" evidence="5">
    <location>
        <begin position="91"/>
        <end position="219"/>
    </location>
</feature>
<dbReference type="Pfam" id="PF01584">
    <property type="entry name" value="CheW"/>
    <property type="match status" value="2"/>
</dbReference>
<name>A0A1E2RZR6_9HYPH</name>
<organism evidence="6 7">
    <name type="scientific">Methyloligella halotolerans</name>
    <dbReference type="NCBI Taxonomy" id="1177755"/>
    <lineage>
        <taxon>Bacteria</taxon>
        <taxon>Pseudomonadati</taxon>
        <taxon>Pseudomonadota</taxon>
        <taxon>Alphaproteobacteria</taxon>
        <taxon>Hyphomicrobiales</taxon>
        <taxon>Hyphomicrobiaceae</taxon>
        <taxon>Methyloligella</taxon>
    </lineage>
</organism>
<evidence type="ECO:0000256" key="1">
    <source>
        <dbReference type="ARBA" id="ARBA00000085"/>
    </source>
</evidence>
<dbReference type="PATRIC" id="fig|1177755.3.peg.1753"/>
<dbReference type="PROSITE" id="PS50110">
    <property type="entry name" value="RESPONSE_REGULATORY"/>
    <property type="match status" value="1"/>
</dbReference>
<evidence type="ECO:0000313" key="7">
    <source>
        <dbReference type="Proteomes" id="UP000095087"/>
    </source>
</evidence>
<evidence type="ECO:0000259" key="4">
    <source>
        <dbReference type="PROSITE" id="PS50110"/>
    </source>
</evidence>
<evidence type="ECO:0000256" key="3">
    <source>
        <dbReference type="PROSITE-ProRule" id="PRU00169"/>
    </source>
</evidence>
<evidence type="ECO:0000256" key="2">
    <source>
        <dbReference type="ARBA" id="ARBA00012438"/>
    </source>
</evidence>
<dbReference type="PROSITE" id="PS50851">
    <property type="entry name" value="CHEW"/>
    <property type="match status" value="1"/>
</dbReference>
<keyword evidence="7" id="KW-1185">Reference proteome</keyword>
<dbReference type="InterPro" id="IPR011006">
    <property type="entry name" value="CheY-like_superfamily"/>
</dbReference>
<dbReference type="RefSeq" id="WP_342586639.1">
    <property type="nucleotide sequence ID" value="NZ_MASI01000003.1"/>
</dbReference>
<evidence type="ECO:0000259" key="5">
    <source>
        <dbReference type="PROSITE" id="PS50851"/>
    </source>
</evidence>
<dbReference type="Gene3D" id="3.40.50.2300">
    <property type="match status" value="1"/>
</dbReference>
<dbReference type="AlphaFoldDB" id="A0A1E2RZR6"/>
<reference evidence="6 7" key="1">
    <citation type="submission" date="2016-07" db="EMBL/GenBank/DDBJ databases">
        <title>Draft genome sequence of Methyloligella halotolerans C2T (VKM B-2706T=CCUG 61687T=DSM 25045T), a halotolerant polyhydroxybutyrate accumulating methylotroph.</title>
        <authorList>
            <person name="Vasilenko O.V."/>
            <person name="Doronina N.V."/>
            <person name="Poroshina M.N."/>
            <person name="Tarlachkov S.V."/>
            <person name="Trotsenko Y.A."/>
        </authorList>
    </citation>
    <scope>NUCLEOTIDE SEQUENCE [LARGE SCALE GENOMIC DNA]</scope>
    <source>
        <strain evidence="6 7">VKM B-2706</strain>
    </source>
</reference>
<keyword evidence="3" id="KW-0597">Phosphoprotein</keyword>
<dbReference type="Proteomes" id="UP000095087">
    <property type="component" value="Unassembled WGS sequence"/>
</dbReference>
<accession>A0A1E2RZR6</accession>
<dbReference type="GO" id="GO:0004673">
    <property type="term" value="F:protein histidine kinase activity"/>
    <property type="evidence" value="ECO:0007669"/>
    <property type="project" value="UniProtKB-EC"/>
</dbReference>
<dbReference type="Gene3D" id="2.30.30.40">
    <property type="entry name" value="SH3 Domains"/>
    <property type="match status" value="1"/>
</dbReference>
<dbReference type="Pfam" id="PF00072">
    <property type="entry name" value="Response_reg"/>
    <property type="match status" value="1"/>
</dbReference>
<dbReference type="InterPro" id="IPR036061">
    <property type="entry name" value="CheW-like_dom_sf"/>
</dbReference>
<dbReference type="SMART" id="SM00448">
    <property type="entry name" value="REC"/>
    <property type="match status" value="1"/>
</dbReference>
<gene>
    <name evidence="6" type="ORF">A7A08_01749</name>
</gene>
<comment type="caution">
    <text evidence="6">The sequence shown here is derived from an EMBL/GenBank/DDBJ whole genome shotgun (WGS) entry which is preliminary data.</text>
</comment>